<evidence type="ECO:0000313" key="1">
    <source>
        <dbReference type="EMBL" id="MCP2349300.1"/>
    </source>
</evidence>
<organism evidence="1 2">
    <name type="scientific">Nonomuraea roseoviolacea subsp. carminata</name>
    <dbReference type="NCBI Taxonomy" id="160689"/>
    <lineage>
        <taxon>Bacteria</taxon>
        <taxon>Bacillati</taxon>
        <taxon>Actinomycetota</taxon>
        <taxon>Actinomycetes</taxon>
        <taxon>Streptosporangiales</taxon>
        <taxon>Streptosporangiaceae</taxon>
        <taxon>Nonomuraea</taxon>
    </lineage>
</organism>
<sequence>MSAGAAEQVLNALVGSHSREPFELTSPTAPGVTRTYAAWKVLTDENVDARVWSGVHTRPTDRAGVRLGRQVASYALRHAARLFS</sequence>
<evidence type="ECO:0000313" key="2">
    <source>
        <dbReference type="Proteomes" id="UP001320766"/>
    </source>
</evidence>
<keyword evidence="2" id="KW-1185">Reference proteome</keyword>
<dbReference type="Proteomes" id="UP001320766">
    <property type="component" value="Unassembled WGS sequence"/>
</dbReference>
<dbReference type="RefSeq" id="WP_253773735.1">
    <property type="nucleotide sequence ID" value="NZ_BAAAVE010000008.1"/>
</dbReference>
<dbReference type="EMBL" id="JAMZEC010000001">
    <property type="protein sequence ID" value="MCP2349300.1"/>
    <property type="molecule type" value="Genomic_DNA"/>
</dbReference>
<accession>A0ABT1K5X2</accession>
<gene>
    <name evidence="1" type="ORF">HD595_005422</name>
</gene>
<dbReference type="SUPFAM" id="SSF48317">
    <property type="entry name" value="Acid phosphatase/Vanadium-dependent haloperoxidase"/>
    <property type="match status" value="1"/>
</dbReference>
<dbReference type="Gene3D" id="1.10.606.20">
    <property type="match status" value="1"/>
</dbReference>
<reference evidence="1 2" key="1">
    <citation type="submission" date="2022-06" db="EMBL/GenBank/DDBJ databases">
        <title>Sequencing the genomes of 1000 actinobacteria strains.</title>
        <authorList>
            <person name="Klenk H.-P."/>
        </authorList>
    </citation>
    <scope>NUCLEOTIDE SEQUENCE [LARGE SCALE GENOMIC DNA]</scope>
    <source>
        <strain evidence="1 2">DSM 44170</strain>
    </source>
</reference>
<name>A0ABT1K5X2_9ACTN</name>
<comment type="caution">
    <text evidence="1">The sequence shown here is derived from an EMBL/GenBank/DDBJ whole genome shotgun (WGS) entry which is preliminary data.</text>
</comment>
<dbReference type="InterPro" id="IPR036938">
    <property type="entry name" value="PAP2/HPO_sf"/>
</dbReference>
<protein>
    <submittedName>
        <fullName evidence="1">Uncharacterized protein</fullName>
    </submittedName>
</protein>
<proteinExistence type="predicted"/>